<dbReference type="PANTHER" id="PTHR42057:SF2">
    <property type="entry name" value="F-BOX DOMAIN PROTEIN (AFU_ORTHOLOGUE AFUA_4G00200)-RELATED"/>
    <property type="match status" value="1"/>
</dbReference>
<keyword evidence="2" id="KW-1185">Reference proteome</keyword>
<reference evidence="1" key="1">
    <citation type="submission" date="2020-06" db="EMBL/GenBank/DDBJ databases">
        <authorList>
            <person name="Onetto C."/>
        </authorList>
    </citation>
    <scope>NUCLEOTIDE SEQUENCE</scope>
</reference>
<dbReference type="PANTHER" id="PTHR42057">
    <property type="entry name" value="F-BOX DOMAIN PROTEIN (AFU_ORTHOLOGUE AFUA_4G00200)"/>
    <property type="match status" value="1"/>
</dbReference>
<dbReference type="EMBL" id="CAIJEN010000009">
    <property type="protein sequence ID" value="CAD0090930.1"/>
    <property type="molecule type" value="Genomic_DNA"/>
</dbReference>
<name>A0A9N8JTC1_9PEZI</name>
<dbReference type="Proteomes" id="UP000716446">
    <property type="component" value="Unassembled WGS sequence"/>
</dbReference>
<organism evidence="1 2">
    <name type="scientific">Aureobasidium vineae</name>
    <dbReference type="NCBI Taxonomy" id="2773715"/>
    <lineage>
        <taxon>Eukaryota</taxon>
        <taxon>Fungi</taxon>
        <taxon>Dikarya</taxon>
        <taxon>Ascomycota</taxon>
        <taxon>Pezizomycotina</taxon>
        <taxon>Dothideomycetes</taxon>
        <taxon>Dothideomycetidae</taxon>
        <taxon>Dothideales</taxon>
        <taxon>Saccotheciaceae</taxon>
        <taxon>Aureobasidium</taxon>
    </lineage>
</organism>
<sequence length="218" mass="25421">MAENLTYFKLYANNMYFGMLPQCNLPTLPKLHTLIVGNMSFANNDQIDWILSHKETLEELILDDAMVGIGAKFYEEGIDLDGRRVIYSPLQTLNGRPSYQPSRTFTKQTWLWSIRWHHVFARLQKGLPRLQHFAFGHGNWDEHVAYDEADALTSTLVAARYQFLDRGTGPDNWLRADNSKKAYNDWEDDEEDIVHQPDCDDEDSRALQELLNAVQRRW</sequence>
<gene>
    <name evidence="1" type="ORF">AWRI4619_LOCUS6554</name>
</gene>
<proteinExistence type="predicted"/>
<accession>A0A9N8JTC1</accession>
<evidence type="ECO:0000313" key="2">
    <source>
        <dbReference type="Proteomes" id="UP000716446"/>
    </source>
</evidence>
<evidence type="ECO:0000313" key="1">
    <source>
        <dbReference type="EMBL" id="CAD0090930.1"/>
    </source>
</evidence>
<dbReference type="AlphaFoldDB" id="A0A9N8JTC1"/>
<protein>
    <submittedName>
        <fullName evidence="1">Uncharacterized protein</fullName>
    </submittedName>
</protein>
<comment type="caution">
    <text evidence="1">The sequence shown here is derived from an EMBL/GenBank/DDBJ whole genome shotgun (WGS) entry which is preliminary data.</text>
</comment>